<dbReference type="AlphaFoldDB" id="A0A2N0QMS3"/>
<sequence>KVETCLTIRLQKDFKISLAEVQTLMANILIQLILAFNELIWKPRCEQIIL</sequence>
<dbReference type="EMBL" id="LLXH01005926">
    <property type="protein sequence ID" value="PKC52351.1"/>
    <property type="molecule type" value="Genomic_DNA"/>
</dbReference>
<protein>
    <submittedName>
        <fullName evidence="1">Uncharacterized protein</fullName>
    </submittedName>
</protein>
<dbReference type="VEuPathDB" id="FungiDB:RhiirA1_481699"/>
<gene>
    <name evidence="1" type="ORF">RhiirA1_481699</name>
</gene>
<proteinExistence type="predicted"/>
<evidence type="ECO:0000313" key="1">
    <source>
        <dbReference type="EMBL" id="PKC52351.1"/>
    </source>
</evidence>
<organism evidence="1 2">
    <name type="scientific">Rhizophagus irregularis</name>
    <dbReference type="NCBI Taxonomy" id="588596"/>
    <lineage>
        <taxon>Eukaryota</taxon>
        <taxon>Fungi</taxon>
        <taxon>Fungi incertae sedis</taxon>
        <taxon>Mucoromycota</taxon>
        <taxon>Glomeromycotina</taxon>
        <taxon>Glomeromycetes</taxon>
        <taxon>Glomerales</taxon>
        <taxon>Glomeraceae</taxon>
        <taxon>Rhizophagus</taxon>
    </lineage>
</organism>
<dbReference type="Proteomes" id="UP000232688">
    <property type="component" value="Unassembled WGS sequence"/>
</dbReference>
<reference evidence="1 2" key="1">
    <citation type="submission" date="2017-10" db="EMBL/GenBank/DDBJ databases">
        <title>Extensive intraspecific genome diversity in a model arbuscular mycorrhizal fungus.</title>
        <authorList>
            <person name="Chen E.C.H."/>
            <person name="Morin E."/>
            <person name="Baudet D."/>
            <person name="Noel J."/>
            <person name="Ndikumana S."/>
            <person name="Charron P."/>
            <person name="St-Onge C."/>
            <person name="Giorgi J."/>
            <person name="Grigoriev I.V."/>
            <person name="Roux C."/>
            <person name="Martin F.M."/>
            <person name="Corradi N."/>
        </authorList>
    </citation>
    <scope>NUCLEOTIDE SEQUENCE [LARGE SCALE GENOMIC DNA]</scope>
    <source>
        <strain evidence="1 2">A1</strain>
    </source>
</reference>
<name>A0A2N0QMS3_9GLOM</name>
<feature type="non-terminal residue" evidence="1">
    <location>
        <position position="1"/>
    </location>
</feature>
<evidence type="ECO:0000313" key="2">
    <source>
        <dbReference type="Proteomes" id="UP000232688"/>
    </source>
</evidence>
<reference evidence="1 2" key="2">
    <citation type="submission" date="2017-10" db="EMBL/GenBank/DDBJ databases">
        <title>Genome analyses suggest a sexual origin of heterokaryosis in a supposedly ancient asexual fungus.</title>
        <authorList>
            <person name="Corradi N."/>
            <person name="Sedzielewska K."/>
            <person name="Noel J."/>
            <person name="Charron P."/>
            <person name="Farinelli L."/>
            <person name="Marton T."/>
            <person name="Kruger M."/>
            <person name="Pelin A."/>
            <person name="Brachmann A."/>
            <person name="Corradi N."/>
        </authorList>
    </citation>
    <scope>NUCLEOTIDE SEQUENCE [LARGE SCALE GENOMIC DNA]</scope>
    <source>
        <strain evidence="1 2">A1</strain>
    </source>
</reference>
<comment type="caution">
    <text evidence="1">The sequence shown here is derived from an EMBL/GenBank/DDBJ whole genome shotgun (WGS) entry which is preliminary data.</text>
</comment>
<accession>A0A2N0QMS3</accession>